<dbReference type="Proteomes" id="UP001208690">
    <property type="component" value="Unassembled WGS sequence"/>
</dbReference>
<evidence type="ECO:0000256" key="2">
    <source>
        <dbReference type="ARBA" id="ARBA00022448"/>
    </source>
</evidence>
<evidence type="ECO:0000313" key="8">
    <source>
        <dbReference type="EMBL" id="MCV3272906.1"/>
    </source>
</evidence>
<keyword evidence="5 7" id="KW-1133">Transmembrane helix</keyword>
<dbReference type="PANTHER" id="PTHR43549">
    <property type="entry name" value="MULTIDRUG RESISTANCE PROTEIN YPNP-RELATED"/>
    <property type="match status" value="1"/>
</dbReference>
<evidence type="ECO:0000256" key="3">
    <source>
        <dbReference type="ARBA" id="ARBA00022475"/>
    </source>
</evidence>
<keyword evidence="2" id="KW-0813">Transport</keyword>
<name>A0ABT3BH45_9RHOB</name>
<feature type="transmembrane region" description="Helical" evidence="7">
    <location>
        <begin position="21"/>
        <end position="41"/>
    </location>
</feature>
<accession>A0ABT3BH45</accession>
<dbReference type="Pfam" id="PF01554">
    <property type="entry name" value="MatE"/>
    <property type="match status" value="2"/>
</dbReference>
<feature type="transmembrane region" description="Helical" evidence="7">
    <location>
        <begin position="47"/>
        <end position="72"/>
    </location>
</feature>
<keyword evidence="9" id="KW-1185">Reference proteome</keyword>
<feature type="transmembrane region" description="Helical" evidence="7">
    <location>
        <begin position="195"/>
        <end position="215"/>
    </location>
</feature>
<feature type="transmembrane region" description="Helical" evidence="7">
    <location>
        <begin position="135"/>
        <end position="156"/>
    </location>
</feature>
<dbReference type="RefSeq" id="WP_263845226.1">
    <property type="nucleotide sequence ID" value="NZ_JALIEB010000011.1"/>
</dbReference>
<evidence type="ECO:0000256" key="1">
    <source>
        <dbReference type="ARBA" id="ARBA00004651"/>
    </source>
</evidence>
<reference evidence="8 9" key="1">
    <citation type="submission" date="2022-04" db="EMBL/GenBank/DDBJ databases">
        <title>Roseobacter sp. WL0113 is a bacterium isolated from neritic sediment.</title>
        <authorList>
            <person name="Wang L."/>
            <person name="He W."/>
            <person name="Zhang D.-F."/>
        </authorList>
    </citation>
    <scope>NUCLEOTIDE SEQUENCE [LARGE SCALE GENOMIC DNA]</scope>
    <source>
        <strain evidence="8 9">WL0113</strain>
    </source>
</reference>
<protein>
    <submittedName>
        <fullName evidence="8">MATE family efflux transporter</fullName>
    </submittedName>
</protein>
<feature type="transmembrane region" description="Helical" evidence="7">
    <location>
        <begin position="93"/>
        <end position="115"/>
    </location>
</feature>
<keyword evidence="6 7" id="KW-0472">Membrane</keyword>
<feature type="transmembrane region" description="Helical" evidence="7">
    <location>
        <begin position="268"/>
        <end position="296"/>
    </location>
</feature>
<feature type="transmembrane region" description="Helical" evidence="7">
    <location>
        <begin position="316"/>
        <end position="338"/>
    </location>
</feature>
<sequence length="463" mass="47964">MSDARFLTGSTMGHVTRMTATGAMGITFVFLVDAANLFWVSQLGDPSLVAAIGFAYAIQFFSVSSGVGLMIAATALMSRSIGAGDRPAARHQAGGAIAIAVAIQSAVALAIVLLRHDLVAFAGATGETAALAARYLGLTVPSLPFMAIGMVASGALRAEGLGAKAMYVTLLSGSLLMLVDPVLILWMGLGLDGAAIGLFAFRLALMALGLFFAAYQHRLIAMPNIAMARRVLRPYMVVALPAIATQMATPAGNYVLTMVMAPFGDDAVAAWAVVGRLTVVAFGGIFALSGAIGGIFGQNYGAGLCDRLRSTYRDALIFCAIYTGVTWAALLLATPWVVMAFGLSAQGADVLWAFTTVGVGGFIFIGALFVSNAAFNTLGRPARATFVTWVKDGVLSWPAAAALAALYGAPGVIYGQAAAGVLVGGLAALWGWRFVQGLKPVAPEALDLPPARPYPNPDRYRSR</sequence>
<organism evidence="8 9">
    <name type="scientific">Roseobacter sinensis</name>
    <dbReference type="NCBI Taxonomy" id="2931391"/>
    <lineage>
        <taxon>Bacteria</taxon>
        <taxon>Pseudomonadati</taxon>
        <taxon>Pseudomonadota</taxon>
        <taxon>Alphaproteobacteria</taxon>
        <taxon>Rhodobacterales</taxon>
        <taxon>Roseobacteraceae</taxon>
        <taxon>Roseobacter</taxon>
    </lineage>
</organism>
<dbReference type="InterPro" id="IPR002528">
    <property type="entry name" value="MATE_fam"/>
</dbReference>
<keyword evidence="3" id="KW-1003">Cell membrane</keyword>
<evidence type="ECO:0000256" key="7">
    <source>
        <dbReference type="SAM" id="Phobius"/>
    </source>
</evidence>
<feature type="transmembrane region" description="Helical" evidence="7">
    <location>
        <begin position="386"/>
        <end position="407"/>
    </location>
</feature>
<feature type="transmembrane region" description="Helical" evidence="7">
    <location>
        <begin position="235"/>
        <end position="256"/>
    </location>
</feature>
<keyword evidence="4 7" id="KW-0812">Transmembrane</keyword>
<comment type="caution">
    <text evidence="8">The sequence shown here is derived from an EMBL/GenBank/DDBJ whole genome shotgun (WGS) entry which is preliminary data.</text>
</comment>
<evidence type="ECO:0000256" key="5">
    <source>
        <dbReference type="ARBA" id="ARBA00022989"/>
    </source>
</evidence>
<comment type="subcellular location">
    <subcellularLocation>
        <location evidence="1">Cell membrane</location>
        <topology evidence="1">Multi-pass membrane protein</topology>
    </subcellularLocation>
</comment>
<evidence type="ECO:0000256" key="6">
    <source>
        <dbReference type="ARBA" id="ARBA00023136"/>
    </source>
</evidence>
<feature type="transmembrane region" description="Helical" evidence="7">
    <location>
        <begin position="350"/>
        <end position="374"/>
    </location>
</feature>
<dbReference type="EMBL" id="JALIEB010000011">
    <property type="protein sequence ID" value="MCV3272906.1"/>
    <property type="molecule type" value="Genomic_DNA"/>
</dbReference>
<feature type="transmembrane region" description="Helical" evidence="7">
    <location>
        <begin position="168"/>
        <end position="189"/>
    </location>
</feature>
<evidence type="ECO:0000313" key="9">
    <source>
        <dbReference type="Proteomes" id="UP001208690"/>
    </source>
</evidence>
<gene>
    <name evidence="8" type="ORF">MUB52_15840</name>
</gene>
<evidence type="ECO:0000256" key="4">
    <source>
        <dbReference type="ARBA" id="ARBA00022692"/>
    </source>
</evidence>
<dbReference type="InterPro" id="IPR052031">
    <property type="entry name" value="Membrane_Transporter-Flippase"/>
</dbReference>
<proteinExistence type="predicted"/>
<dbReference type="PANTHER" id="PTHR43549:SF2">
    <property type="entry name" value="MULTIDRUG RESISTANCE PROTEIN NORM-RELATED"/>
    <property type="match status" value="1"/>
</dbReference>
<feature type="transmembrane region" description="Helical" evidence="7">
    <location>
        <begin position="413"/>
        <end position="432"/>
    </location>
</feature>